<evidence type="ECO:0000256" key="6">
    <source>
        <dbReference type="ARBA" id="ARBA00022989"/>
    </source>
</evidence>
<dbReference type="STRING" id="51670.SAMN04488557_2939"/>
<organism evidence="10 11">
    <name type="scientific">Hyphomicrobium facile</name>
    <dbReference type="NCBI Taxonomy" id="51670"/>
    <lineage>
        <taxon>Bacteria</taxon>
        <taxon>Pseudomonadati</taxon>
        <taxon>Pseudomonadota</taxon>
        <taxon>Alphaproteobacteria</taxon>
        <taxon>Hyphomicrobiales</taxon>
        <taxon>Hyphomicrobiaceae</taxon>
        <taxon>Hyphomicrobium</taxon>
    </lineage>
</organism>
<keyword evidence="7 8" id="KW-0472">Membrane</keyword>
<keyword evidence="4" id="KW-0997">Cell inner membrane</keyword>
<dbReference type="OrthoDB" id="9805682at2"/>
<keyword evidence="6 8" id="KW-1133">Transmembrane helix</keyword>
<comment type="similarity">
    <text evidence="2">Belongs to the GSP F family.</text>
</comment>
<sequence>MPQFRYRAYDQHGALKKGDIEARSREAALEALHKQSFYTLDLLEAKPTGRQRWWEREVFGGGSLPLSGLALFTRELSILINADLPLDEALRIVSLQPLMPARVRKCTQAILEAVRGGSSLSGAMAARGQDFPEYYWRLVESGEASGSLGDVLEDISGFLERSAELRSQISSALVYPAILMAAAAVAVGVILTLLVPTVLPLFKDAGAPPPPFLQFLVDAESFVLQNWALAAAVAAGLVVAIVLVFRNSGFRRWLDRAFLRVPLLGRFSANRETARLARTLATLTRNGVAMLDAVRISAAVLRNRAFATAVTQAGETLKEGGTLSKPLEQSGLFSELSLRLIAVGEQTGQLEPMLTRVATIYEATLARQISRLMTLLTPVLTLLIGLMVGGLIVSVMNAILSVNNLALQ</sequence>
<feature type="domain" description="Type II secretion system protein GspF" evidence="9">
    <location>
        <begin position="277"/>
        <end position="396"/>
    </location>
</feature>
<comment type="subcellular location">
    <subcellularLocation>
        <location evidence="1">Cell inner membrane</location>
        <topology evidence="1">Multi-pass membrane protein</topology>
    </subcellularLocation>
</comment>
<protein>
    <submittedName>
        <fullName evidence="10">Type II secretion system protein F (GspF)</fullName>
    </submittedName>
</protein>
<evidence type="ECO:0000256" key="2">
    <source>
        <dbReference type="ARBA" id="ARBA00005745"/>
    </source>
</evidence>
<dbReference type="PRINTS" id="PR00812">
    <property type="entry name" value="BCTERIALGSPF"/>
</dbReference>
<feature type="transmembrane region" description="Helical" evidence="8">
    <location>
        <begin position="375"/>
        <end position="400"/>
    </location>
</feature>
<dbReference type="GO" id="GO:0005886">
    <property type="term" value="C:plasma membrane"/>
    <property type="evidence" value="ECO:0007669"/>
    <property type="project" value="UniProtKB-SubCell"/>
</dbReference>
<dbReference type="Gene3D" id="1.20.81.30">
    <property type="entry name" value="Type II secretion system (T2SS), domain F"/>
    <property type="match status" value="2"/>
</dbReference>
<keyword evidence="11" id="KW-1185">Reference proteome</keyword>
<evidence type="ECO:0000256" key="4">
    <source>
        <dbReference type="ARBA" id="ARBA00022519"/>
    </source>
</evidence>
<evidence type="ECO:0000256" key="7">
    <source>
        <dbReference type="ARBA" id="ARBA00023136"/>
    </source>
</evidence>
<feature type="transmembrane region" description="Helical" evidence="8">
    <location>
        <begin position="222"/>
        <end position="245"/>
    </location>
</feature>
<dbReference type="FunFam" id="1.20.81.30:FF:000001">
    <property type="entry name" value="Type II secretion system protein F"/>
    <property type="match status" value="2"/>
</dbReference>
<proteinExistence type="inferred from homology"/>
<feature type="domain" description="Type II secretion system protein GspF" evidence="9">
    <location>
        <begin position="72"/>
        <end position="196"/>
    </location>
</feature>
<dbReference type="PANTHER" id="PTHR30012">
    <property type="entry name" value="GENERAL SECRETION PATHWAY PROTEIN"/>
    <property type="match status" value="1"/>
</dbReference>
<dbReference type="PANTHER" id="PTHR30012:SF0">
    <property type="entry name" value="TYPE II SECRETION SYSTEM PROTEIN F-RELATED"/>
    <property type="match status" value="1"/>
</dbReference>
<keyword evidence="3" id="KW-1003">Cell membrane</keyword>
<evidence type="ECO:0000256" key="8">
    <source>
        <dbReference type="SAM" id="Phobius"/>
    </source>
</evidence>
<dbReference type="InterPro" id="IPR018076">
    <property type="entry name" value="T2SS_GspF_dom"/>
</dbReference>
<accession>A0A1I7NQM9</accession>
<evidence type="ECO:0000256" key="1">
    <source>
        <dbReference type="ARBA" id="ARBA00004429"/>
    </source>
</evidence>
<evidence type="ECO:0000313" key="11">
    <source>
        <dbReference type="Proteomes" id="UP000199423"/>
    </source>
</evidence>
<dbReference type="AlphaFoldDB" id="A0A1I7NQM9"/>
<dbReference type="RefSeq" id="WP_092868480.1">
    <property type="nucleotide sequence ID" value="NZ_FPCH01000003.1"/>
</dbReference>
<name>A0A1I7NQM9_9HYPH</name>
<dbReference type="Proteomes" id="UP000199423">
    <property type="component" value="Unassembled WGS sequence"/>
</dbReference>
<evidence type="ECO:0000256" key="5">
    <source>
        <dbReference type="ARBA" id="ARBA00022692"/>
    </source>
</evidence>
<evidence type="ECO:0000259" key="9">
    <source>
        <dbReference type="Pfam" id="PF00482"/>
    </source>
</evidence>
<dbReference type="InterPro" id="IPR003004">
    <property type="entry name" value="GspF/PilC"/>
</dbReference>
<keyword evidence="5 8" id="KW-0812">Transmembrane</keyword>
<dbReference type="Pfam" id="PF00482">
    <property type="entry name" value="T2SSF"/>
    <property type="match status" value="2"/>
</dbReference>
<reference evidence="11" key="1">
    <citation type="submission" date="2016-10" db="EMBL/GenBank/DDBJ databases">
        <authorList>
            <person name="Varghese N."/>
            <person name="Submissions S."/>
        </authorList>
    </citation>
    <scope>NUCLEOTIDE SEQUENCE [LARGE SCALE GENOMIC DNA]</scope>
    <source>
        <strain evidence="11">DSM 1565</strain>
    </source>
</reference>
<evidence type="ECO:0000313" key="10">
    <source>
        <dbReference type="EMBL" id="SFV36994.1"/>
    </source>
</evidence>
<gene>
    <name evidence="10" type="ORF">SAMN04488557_2939</name>
</gene>
<dbReference type="InterPro" id="IPR042094">
    <property type="entry name" value="T2SS_GspF_sf"/>
</dbReference>
<dbReference type="GO" id="GO:0015628">
    <property type="term" value="P:protein secretion by the type II secretion system"/>
    <property type="evidence" value="ECO:0007669"/>
    <property type="project" value="TreeGrafter"/>
</dbReference>
<dbReference type="EMBL" id="FPCH01000003">
    <property type="protein sequence ID" value="SFV36994.1"/>
    <property type="molecule type" value="Genomic_DNA"/>
</dbReference>
<evidence type="ECO:0000256" key="3">
    <source>
        <dbReference type="ARBA" id="ARBA00022475"/>
    </source>
</evidence>
<feature type="transmembrane region" description="Helical" evidence="8">
    <location>
        <begin position="173"/>
        <end position="202"/>
    </location>
</feature>